<dbReference type="InterPro" id="IPR028098">
    <property type="entry name" value="Glyco_trans_4-like_N"/>
</dbReference>
<dbReference type="GO" id="GO:0009103">
    <property type="term" value="P:lipopolysaccharide biosynthetic process"/>
    <property type="evidence" value="ECO:0007669"/>
    <property type="project" value="TreeGrafter"/>
</dbReference>
<sequence>MYRVCLILPGLLPVPATQGGAIETLVTTLIKQNEVFRELDLYVVTSFDDKSKRLAASFHNTHFIFVPTPSRTLSKMFHRAEVLGKLTNTLPQKYQISDLFHMRALRMIKDIAFDAVVFEGGTPWGYPAFRFLYKDRLYLHVHFCADHIIEGSQYKRIIAVSNYAAQAWKHYSTRPDQDVRVVLNGIETKTLDSCEARDASSAVRAKLGFAPTDFVVLYSGRIIPVKGLLELTRAVSLTDDRSIKLLIIGSPDFGPSSDTEYSHQVQSAVEHLGRRAKYLGYVPHDKVADYQYAADVQVVPSLWEDAAPLSCVEAMAAGLPLIVTKSGGMQEYTQPECAITVEKNGDLPKSLAHAIANLKRHPEMLVSMSKAGRLLSRRYTPENFYRNFVKAVK</sequence>
<proteinExistence type="predicted"/>
<dbReference type="AlphaFoldDB" id="A0AAD0EW84"/>
<gene>
    <name evidence="5" type="ORF">BA20089_07585</name>
</gene>
<evidence type="ECO:0000313" key="6">
    <source>
        <dbReference type="Proteomes" id="UP000224056"/>
    </source>
</evidence>
<keyword evidence="1" id="KW-0328">Glycosyltransferase</keyword>
<accession>A0AAD0EW84</accession>
<dbReference type="Pfam" id="PF00534">
    <property type="entry name" value="Glycos_transf_1"/>
    <property type="match status" value="1"/>
</dbReference>
<reference evidence="5 6" key="1">
    <citation type="submission" date="2016-10" db="EMBL/GenBank/DDBJ databases">
        <title>The whole genome sequencing and assembly of B. asteroides DSM 20089 strain.</title>
        <authorList>
            <person name="Lee Y.-J."/>
            <person name="Park M.-K."/>
            <person name="Yi H."/>
            <person name="Bahn Y.-S."/>
            <person name="Kim J.F."/>
            <person name="Lee D.-W."/>
        </authorList>
    </citation>
    <scope>NUCLEOTIDE SEQUENCE [LARGE SCALE GENOMIC DNA]</scope>
    <source>
        <strain evidence="5 6">DSM 20089</strain>
    </source>
</reference>
<dbReference type="CDD" id="cd03801">
    <property type="entry name" value="GT4_PimA-like"/>
    <property type="match status" value="1"/>
</dbReference>
<dbReference type="PANTHER" id="PTHR46401:SF2">
    <property type="entry name" value="GLYCOSYLTRANSFERASE WBBK-RELATED"/>
    <property type="match status" value="1"/>
</dbReference>
<dbReference type="PANTHER" id="PTHR46401">
    <property type="entry name" value="GLYCOSYLTRANSFERASE WBBK-RELATED"/>
    <property type="match status" value="1"/>
</dbReference>
<dbReference type="InterPro" id="IPR001296">
    <property type="entry name" value="Glyco_trans_1"/>
</dbReference>
<dbReference type="Proteomes" id="UP000224056">
    <property type="component" value="Chromosome"/>
</dbReference>
<evidence type="ECO:0000259" key="3">
    <source>
        <dbReference type="Pfam" id="PF00534"/>
    </source>
</evidence>
<evidence type="ECO:0000256" key="1">
    <source>
        <dbReference type="ARBA" id="ARBA00022676"/>
    </source>
</evidence>
<protein>
    <recommendedName>
        <fullName evidence="7">Glycosyltransferase, group 1 family protein</fullName>
    </recommendedName>
</protein>
<evidence type="ECO:0000313" key="5">
    <source>
        <dbReference type="EMBL" id="ATO41990.1"/>
    </source>
</evidence>
<name>A0AAD0EW84_9BIFI</name>
<dbReference type="EMBL" id="CP017696">
    <property type="protein sequence ID" value="ATO41990.1"/>
    <property type="molecule type" value="Genomic_DNA"/>
</dbReference>
<dbReference type="Pfam" id="PF13439">
    <property type="entry name" value="Glyco_transf_4"/>
    <property type="match status" value="1"/>
</dbReference>
<feature type="domain" description="Glycosyl transferase family 1" evidence="3">
    <location>
        <begin position="204"/>
        <end position="373"/>
    </location>
</feature>
<feature type="domain" description="Glycosyltransferase subfamily 4-like N-terminal" evidence="4">
    <location>
        <begin position="45"/>
        <end position="189"/>
    </location>
</feature>
<evidence type="ECO:0000259" key="4">
    <source>
        <dbReference type="Pfam" id="PF13439"/>
    </source>
</evidence>
<dbReference type="Gene3D" id="3.40.50.2000">
    <property type="entry name" value="Glycogen Phosphorylase B"/>
    <property type="match status" value="2"/>
</dbReference>
<organism evidence="5 6">
    <name type="scientific">Bifidobacterium asteroides DSM 20089</name>
    <dbReference type="NCBI Taxonomy" id="1437594"/>
    <lineage>
        <taxon>Bacteria</taxon>
        <taxon>Bacillati</taxon>
        <taxon>Actinomycetota</taxon>
        <taxon>Actinomycetes</taxon>
        <taxon>Bifidobacteriales</taxon>
        <taxon>Bifidobacteriaceae</taxon>
        <taxon>Bifidobacterium</taxon>
    </lineage>
</organism>
<evidence type="ECO:0000256" key="2">
    <source>
        <dbReference type="ARBA" id="ARBA00022679"/>
    </source>
</evidence>
<dbReference type="GO" id="GO:0016757">
    <property type="term" value="F:glycosyltransferase activity"/>
    <property type="evidence" value="ECO:0007669"/>
    <property type="project" value="UniProtKB-KW"/>
</dbReference>
<dbReference type="SUPFAM" id="SSF53756">
    <property type="entry name" value="UDP-Glycosyltransferase/glycogen phosphorylase"/>
    <property type="match status" value="1"/>
</dbReference>
<evidence type="ECO:0008006" key="7">
    <source>
        <dbReference type="Google" id="ProtNLM"/>
    </source>
</evidence>
<keyword evidence="2" id="KW-0808">Transferase</keyword>